<sequence length="83" mass="8922">MEISNAVYLQGSTSNALSEEDASMETVLADTVVLMANEAMETTSTAASSEANEAMETTKLYHRILRDLDRHEVGPCTGDVAEP</sequence>
<dbReference type="AlphaFoldDB" id="A0A9K3Q3J6"/>
<evidence type="ECO:0000313" key="2">
    <source>
        <dbReference type="Proteomes" id="UP000693970"/>
    </source>
</evidence>
<protein>
    <submittedName>
        <fullName evidence="1">Uncharacterized protein</fullName>
    </submittedName>
</protein>
<evidence type="ECO:0000313" key="1">
    <source>
        <dbReference type="EMBL" id="KAG7369927.1"/>
    </source>
</evidence>
<comment type="caution">
    <text evidence="1">The sequence shown here is derived from an EMBL/GenBank/DDBJ whole genome shotgun (WGS) entry which is preliminary data.</text>
</comment>
<keyword evidence="2" id="KW-1185">Reference proteome</keyword>
<organism evidence="1 2">
    <name type="scientific">Nitzschia inconspicua</name>
    <dbReference type="NCBI Taxonomy" id="303405"/>
    <lineage>
        <taxon>Eukaryota</taxon>
        <taxon>Sar</taxon>
        <taxon>Stramenopiles</taxon>
        <taxon>Ochrophyta</taxon>
        <taxon>Bacillariophyta</taxon>
        <taxon>Bacillariophyceae</taxon>
        <taxon>Bacillariophycidae</taxon>
        <taxon>Bacillariales</taxon>
        <taxon>Bacillariaceae</taxon>
        <taxon>Nitzschia</taxon>
    </lineage>
</organism>
<dbReference type="Proteomes" id="UP000693970">
    <property type="component" value="Unassembled WGS sequence"/>
</dbReference>
<accession>A0A9K3Q3J6</accession>
<gene>
    <name evidence="1" type="ORF">IV203_027673</name>
</gene>
<proteinExistence type="predicted"/>
<reference evidence="1" key="1">
    <citation type="journal article" date="2021" name="Sci. Rep.">
        <title>Diploid genomic architecture of Nitzschia inconspicua, an elite biomass production diatom.</title>
        <authorList>
            <person name="Oliver A."/>
            <person name="Podell S."/>
            <person name="Pinowska A."/>
            <person name="Traller J.C."/>
            <person name="Smith S.R."/>
            <person name="McClure R."/>
            <person name="Beliaev A."/>
            <person name="Bohutskyi P."/>
            <person name="Hill E.A."/>
            <person name="Rabines A."/>
            <person name="Zheng H."/>
            <person name="Allen L.Z."/>
            <person name="Kuo A."/>
            <person name="Grigoriev I.V."/>
            <person name="Allen A.E."/>
            <person name="Hazlebeck D."/>
            <person name="Allen E.E."/>
        </authorList>
    </citation>
    <scope>NUCLEOTIDE SEQUENCE</scope>
    <source>
        <strain evidence="1">Hildebrandi</strain>
    </source>
</reference>
<name>A0A9K3Q3J6_9STRA</name>
<reference evidence="1" key="2">
    <citation type="submission" date="2021-04" db="EMBL/GenBank/DDBJ databases">
        <authorList>
            <person name="Podell S."/>
        </authorList>
    </citation>
    <scope>NUCLEOTIDE SEQUENCE</scope>
    <source>
        <strain evidence="1">Hildebrandi</strain>
    </source>
</reference>
<dbReference type="EMBL" id="JAGRRH010000005">
    <property type="protein sequence ID" value="KAG7369927.1"/>
    <property type="molecule type" value="Genomic_DNA"/>
</dbReference>